<feature type="domain" description="HTH cro/C1-type" evidence="2">
    <location>
        <begin position="14"/>
        <end position="68"/>
    </location>
</feature>
<evidence type="ECO:0000313" key="4">
    <source>
        <dbReference type="Proteomes" id="UP000095380"/>
    </source>
</evidence>
<evidence type="ECO:0000259" key="2">
    <source>
        <dbReference type="PROSITE" id="PS50943"/>
    </source>
</evidence>
<dbReference type="Pfam" id="PF01381">
    <property type="entry name" value="HTH_3"/>
    <property type="match status" value="1"/>
</dbReference>
<dbReference type="Proteomes" id="UP000095380">
    <property type="component" value="Unassembled WGS sequence"/>
</dbReference>
<dbReference type="AlphaFoldDB" id="A0A173WLU2"/>
<dbReference type="PROSITE" id="PS50943">
    <property type="entry name" value="HTH_CROC1"/>
    <property type="match status" value="1"/>
</dbReference>
<dbReference type="InterPro" id="IPR001387">
    <property type="entry name" value="Cro/C1-type_HTH"/>
</dbReference>
<sequence>MDSCDFYTTLGKKLRARRRTKHMTLSDLSKKLNKSVATISKYEKGEVLISIDTLVDICQILNIDIASLLPITSTDKSAAEIARYQNYFFDKLYLYWFNGEKNCLQKAVLENKNLSLTATMYYDVDDISNYYEANYIYEGDITYSDTCTVFILVNTKPPFDILTLRLPSIGINSMHVVGLISTITYFYQSIAMKVIASENPLPLNDELKNALHISSDELKNIKRTNFFFAQ</sequence>
<proteinExistence type="predicted"/>
<dbReference type="InterPro" id="IPR010982">
    <property type="entry name" value="Lambda_DNA-bd_dom_sf"/>
</dbReference>
<accession>A0A173WLU2</accession>
<name>A0A173WLU2_9FIRM</name>
<reference evidence="3 4" key="1">
    <citation type="submission" date="2015-09" db="EMBL/GenBank/DDBJ databases">
        <authorList>
            <consortium name="Pathogen Informatics"/>
        </authorList>
    </citation>
    <scope>NUCLEOTIDE SEQUENCE [LARGE SCALE GENOMIC DNA]</scope>
    <source>
        <strain evidence="3 4">2789STDY5608851</strain>
    </source>
</reference>
<evidence type="ECO:0000256" key="1">
    <source>
        <dbReference type="ARBA" id="ARBA00023125"/>
    </source>
</evidence>
<dbReference type="SUPFAM" id="SSF47413">
    <property type="entry name" value="lambda repressor-like DNA-binding domains"/>
    <property type="match status" value="1"/>
</dbReference>
<dbReference type="PANTHER" id="PTHR46797">
    <property type="entry name" value="HTH-TYPE TRANSCRIPTIONAL REGULATOR"/>
    <property type="match status" value="1"/>
</dbReference>
<dbReference type="GO" id="GO:0005829">
    <property type="term" value="C:cytosol"/>
    <property type="evidence" value="ECO:0007669"/>
    <property type="project" value="TreeGrafter"/>
</dbReference>
<keyword evidence="1" id="KW-0238">DNA-binding</keyword>
<dbReference type="CDD" id="cd00093">
    <property type="entry name" value="HTH_XRE"/>
    <property type="match status" value="1"/>
</dbReference>
<dbReference type="EMBL" id="CYYM01000001">
    <property type="protein sequence ID" value="CUN39926.1"/>
    <property type="molecule type" value="Genomic_DNA"/>
</dbReference>
<gene>
    <name evidence="3" type="ORF">ERS852408_00207</name>
</gene>
<dbReference type="GO" id="GO:0003700">
    <property type="term" value="F:DNA-binding transcription factor activity"/>
    <property type="evidence" value="ECO:0007669"/>
    <property type="project" value="TreeGrafter"/>
</dbReference>
<dbReference type="Gene3D" id="1.10.260.40">
    <property type="entry name" value="lambda repressor-like DNA-binding domains"/>
    <property type="match status" value="1"/>
</dbReference>
<dbReference type="GO" id="GO:0003677">
    <property type="term" value="F:DNA binding"/>
    <property type="evidence" value="ECO:0007669"/>
    <property type="project" value="UniProtKB-KW"/>
</dbReference>
<protein>
    <submittedName>
        <fullName evidence="3">Predicted transcriptional regulator</fullName>
    </submittedName>
</protein>
<evidence type="ECO:0000313" key="3">
    <source>
        <dbReference type="EMBL" id="CUN39926.1"/>
    </source>
</evidence>
<dbReference type="SMART" id="SM00530">
    <property type="entry name" value="HTH_XRE"/>
    <property type="match status" value="1"/>
</dbReference>
<organism evidence="3 4">
    <name type="scientific">Dorea longicatena</name>
    <dbReference type="NCBI Taxonomy" id="88431"/>
    <lineage>
        <taxon>Bacteria</taxon>
        <taxon>Bacillati</taxon>
        <taxon>Bacillota</taxon>
        <taxon>Clostridia</taxon>
        <taxon>Lachnospirales</taxon>
        <taxon>Lachnospiraceae</taxon>
        <taxon>Dorea</taxon>
    </lineage>
</organism>
<dbReference type="PANTHER" id="PTHR46797:SF1">
    <property type="entry name" value="METHYLPHOSPHONATE SYNTHASE"/>
    <property type="match status" value="1"/>
</dbReference>
<dbReference type="RefSeq" id="WP_055193454.1">
    <property type="nucleotide sequence ID" value="NZ_CYYM01000001.1"/>
</dbReference>
<dbReference type="InterPro" id="IPR050807">
    <property type="entry name" value="TransReg_Diox_bact_type"/>
</dbReference>